<dbReference type="Proteomes" id="UP001055879">
    <property type="component" value="Linkage Group LG01"/>
</dbReference>
<protein>
    <submittedName>
        <fullName evidence="1">Uncharacterized protein</fullName>
    </submittedName>
</protein>
<accession>A0ACB9FJ68</accession>
<gene>
    <name evidence="1" type="ORF">L6452_02371</name>
</gene>
<keyword evidence="2" id="KW-1185">Reference proteome</keyword>
<reference evidence="1 2" key="2">
    <citation type="journal article" date="2022" name="Mol. Ecol. Resour.">
        <title>The genomes of chicory, endive, great burdock and yacon provide insights into Asteraceae paleo-polyploidization history and plant inulin production.</title>
        <authorList>
            <person name="Fan W."/>
            <person name="Wang S."/>
            <person name="Wang H."/>
            <person name="Wang A."/>
            <person name="Jiang F."/>
            <person name="Liu H."/>
            <person name="Zhao H."/>
            <person name="Xu D."/>
            <person name="Zhang Y."/>
        </authorList>
    </citation>
    <scope>NUCLEOTIDE SEQUENCE [LARGE SCALE GENOMIC DNA]</scope>
    <source>
        <strain evidence="2">cv. Niubang</strain>
    </source>
</reference>
<evidence type="ECO:0000313" key="2">
    <source>
        <dbReference type="Proteomes" id="UP001055879"/>
    </source>
</evidence>
<sequence>MANSSISAMYTAGSLTKPPTLLRDEYPQWKIRMVNFLEGMDRDVFRSVNIGPHIPMVLVPRVPATADTAEIPAYYEKKTTNFTDEENNMMDNDSKAVRLLIMAIPNDIFQELDSCKTAKEIWDQLLNQLEGGLQTQKNRRNLCINEYHDFHALPEEKLHQTYSRFNILINKCRKFGVIRTKEENNVLFLKSLNEEWSQLSMSIQANQDLESWSLTDIYGTLVAHEKEVMKQKSKTSLGGPLALVSKQTSKENNCEESQKCLETKRRSKKVLIAEETHTDSDSDEDISAFAKSLALITHQFNKKFGKKVFEGRRENEERRNPERRFQQEPIFTPYSDQKGANSNHENATPQTRPQQPFQPRYPQPQRYFKPQEQKPETSTTTLPPNQNDGRCFRCGKSGHFSANCRGKLVKDQDYYKNKYKYNVKERVLVAEMEDWLSDSTSDGEEEPTNLCGMAFSDGNQTDEASEDNSEKVNSLYTSDSDPEIDAFKLINELQDLKQKFVEEKDKREQVTKELIFYKREKNLLESEKKEIFLEKTKLEETNKQKEKSFSEEIKDIEKVLKGKEEEVKKSEYERLNSIALTKFFQKEREILHQSLDRQNLRIKSYVNAQSVFDKIKTQMDSQGLGFNELNSFNGLEKTSLSSTFCIGKVQSSEDPSLNNFKRMKTSEGSKARALNFKNTKYSEVKDMKESVLQIKEETSEVHFTKPQSYDSKEIFRFDAFISRESETFEPSTSDTSTSENESQNSLNPNAPLYSPKSDENIRTTFKDDVQKIWEENVMEDLKRKESMKRIIKVSRSKEIKKPIEIDISIKSKRDFLDSDSESDLEIDEQIFCKPGNVIHKKIETVGSGILNVPISVLKTKTRIPINPDFANMCLQAKTTLELEKELQEKAKNKTNTSGSYTYKTIKFSPEQKGKWTKVNHIDPVCAVSSKEKKMFLNKKKQLEKKTVYQAKRKELVRDKSNIPSASYKRSQNVTNAFNKRKNFAPTSSCSINCNCIYLLMKLKNHFKGSHCLLNKSLENISETKSQKKTRKGKTSKDEMPKGHTIPPKSNTKGPIMRWVPKIQ</sequence>
<comment type="caution">
    <text evidence="1">The sequence shown here is derived from an EMBL/GenBank/DDBJ whole genome shotgun (WGS) entry which is preliminary data.</text>
</comment>
<proteinExistence type="predicted"/>
<reference evidence="2" key="1">
    <citation type="journal article" date="2022" name="Mol. Ecol. Resour.">
        <title>The genomes of chicory, endive, great burdock and yacon provide insights into Asteraceae palaeo-polyploidization history and plant inulin production.</title>
        <authorList>
            <person name="Fan W."/>
            <person name="Wang S."/>
            <person name="Wang H."/>
            <person name="Wang A."/>
            <person name="Jiang F."/>
            <person name="Liu H."/>
            <person name="Zhao H."/>
            <person name="Xu D."/>
            <person name="Zhang Y."/>
        </authorList>
    </citation>
    <scope>NUCLEOTIDE SEQUENCE [LARGE SCALE GENOMIC DNA]</scope>
    <source>
        <strain evidence="2">cv. Niubang</strain>
    </source>
</reference>
<dbReference type="EMBL" id="CM042047">
    <property type="protein sequence ID" value="KAI3771212.1"/>
    <property type="molecule type" value="Genomic_DNA"/>
</dbReference>
<name>A0ACB9FJ68_ARCLA</name>
<organism evidence="1 2">
    <name type="scientific">Arctium lappa</name>
    <name type="common">Greater burdock</name>
    <name type="synonym">Lappa major</name>
    <dbReference type="NCBI Taxonomy" id="4217"/>
    <lineage>
        <taxon>Eukaryota</taxon>
        <taxon>Viridiplantae</taxon>
        <taxon>Streptophyta</taxon>
        <taxon>Embryophyta</taxon>
        <taxon>Tracheophyta</taxon>
        <taxon>Spermatophyta</taxon>
        <taxon>Magnoliopsida</taxon>
        <taxon>eudicotyledons</taxon>
        <taxon>Gunneridae</taxon>
        <taxon>Pentapetalae</taxon>
        <taxon>asterids</taxon>
        <taxon>campanulids</taxon>
        <taxon>Asterales</taxon>
        <taxon>Asteraceae</taxon>
        <taxon>Carduoideae</taxon>
        <taxon>Cardueae</taxon>
        <taxon>Arctiinae</taxon>
        <taxon>Arctium</taxon>
    </lineage>
</organism>
<evidence type="ECO:0000313" key="1">
    <source>
        <dbReference type="EMBL" id="KAI3771212.1"/>
    </source>
</evidence>